<dbReference type="Proteomes" id="UP001589747">
    <property type="component" value="Unassembled WGS sequence"/>
</dbReference>
<evidence type="ECO:0000259" key="1">
    <source>
        <dbReference type="SMART" id="SM00966"/>
    </source>
</evidence>
<reference evidence="2 3" key="1">
    <citation type="submission" date="2024-09" db="EMBL/GenBank/DDBJ databases">
        <authorList>
            <person name="Sun Q."/>
            <person name="Mori K."/>
        </authorList>
    </citation>
    <scope>NUCLEOTIDE SEQUENCE [LARGE SCALE GENOMIC DNA]</scope>
    <source>
        <strain evidence="2 3">TISTR 2452</strain>
    </source>
</reference>
<feature type="domain" description="SpoVT-AbrB" evidence="1">
    <location>
        <begin position="25"/>
        <end position="71"/>
    </location>
</feature>
<dbReference type="Gene3D" id="2.10.260.10">
    <property type="match status" value="1"/>
</dbReference>
<dbReference type="InterPro" id="IPR007159">
    <property type="entry name" value="SpoVT-AbrB_dom"/>
</dbReference>
<gene>
    <name evidence="2" type="ORF">ACFFSY_01985</name>
</gene>
<dbReference type="EMBL" id="JBHMDO010000003">
    <property type="protein sequence ID" value="MFB9324708.1"/>
    <property type="molecule type" value="Genomic_DNA"/>
</dbReference>
<dbReference type="InterPro" id="IPR037914">
    <property type="entry name" value="SpoVT-AbrB_sf"/>
</dbReference>
<dbReference type="Pfam" id="PF04014">
    <property type="entry name" value="MazE_antitoxin"/>
    <property type="match status" value="1"/>
</dbReference>
<dbReference type="RefSeq" id="WP_377489092.1">
    <property type="nucleotide sequence ID" value="NZ_JBHMDO010000003.1"/>
</dbReference>
<keyword evidence="3" id="KW-1185">Reference proteome</keyword>
<dbReference type="SMART" id="SM00966">
    <property type="entry name" value="SpoVT_AbrB"/>
    <property type="match status" value="1"/>
</dbReference>
<proteinExistence type="predicted"/>
<evidence type="ECO:0000313" key="2">
    <source>
        <dbReference type="EMBL" id="MFB9324708.1"/>
    </source>
</evidence>
<organism evidence="2 3">
    <name type="scientific">Paenibacillus aurantiacus</name>
    <dbReference type="NCBI Taxonomy" id="1936118"/>
    <lineage>
        <taxon>Bacteria</taxon>
        <taxon>Bacillati</taxon>
        <taxon>Bacillota</taxon>
        <taxon>Bacilli</taxon>
        <taxon>Bacillales</taxon>
        <taxon>Paenibacillaceae</taxon>
        <taxon>Paenibacillus</taxon>
    </lineage>
</organism>
<accession>A0ABV5KKC6</accession>
<name>A0ABV5KKC6_9BACL</name>
<dbReference type="GO" id="GO:0003677">
    <property type="term" value="F:DNA binding"/>
    <property type="evidence" value="ECO:0007669"/>
    <property type="project" value="UniProtKB-KW"/>
</dbReference>
<sequence length="107" mass="11657">MAHKPSKELINVSAPANPIAKATFRPWGNSLALRFPTEVLKMAGFSEGVEVGFHVSDEGEIVLRPTLPAADNQKGLRALFLSLRGSAPDGVKCEEEEFYEPMGDEMI</sequence>
<keyword evidence="2" id="KW-0238">DNA-binding</keyword>
<evidence type="ECO:0000313" key="3">
    <source>
        <dbReference type="Proteomes" id="UP001589747"/>
    </source>
</evidence>
<comment type="caution">
    <text evidence="2">The sequence shown here is derived from an EMBL/GenBank/DDBJ whole genome shotgun (WGS) entry which is preliminary data.</text>
</comment>
<dbReference type="SUPFAM" id="SSF89447">
    <property type="entry name" value="AbrB/MazE/MraZ-like"/>
    <property type="match status" value="1"/>
</dbReference>
<protein>
    <submittedName>
        <fullName evidence="2">AbrB/MazE/SpoVT family DNA-binding domain-containing protein</fullName>
    </submittedName>
</protein>